<accession>A0A518GUQ5</accession>
<feature type="compositionally biased region" description="Basic and acidic residues" evidence="1">
    <location>
        <begin position="368"/>
        <end position="392"/>
    </location>
</feature>
<feature type="compositionally biased region" description="Pro residues" evidence="1">
    <location>
        <begin position="278"/>
        <end position="315"/>
    </location>
</feature>
<dbReference type="AlphaFoldDB" id="A0A518GUQ5"/>
<feature type="compositionally biased region" description="Low complexity" evidence="1">
    <location>
        <begin position="321"/>
        <end position="331"/>
    </location>
</feature>
<feature type="compositionally biased region" description="Basic and acidic residues" evidence="1">
    <location>
        <begin position="403"/>
        <end position="416"/>
    </location>
</feature>
<dbReference type="KEGG" id="tpla:ElP_01420"/>
<dbReference type="Proteomes" id="UP000317835">
    <property type="component" value="Chromosome"/>
</dbReference>
<proteinExistence type="predicted"/>
<feature type="region of interest" description="Disordered" evidence="1">
    <location>
        <begin position="1"/>
        <end position="23"/>
    </location>
</feature>
<gene>
    <name evidence="2" type="ORF">ElP_01420</name>
</gene>
<dbReference type="RefSeq" id="WP_231749895.1">
    <property type="nucleotide sequence ID" value="NZ_CP036426.1"/>
</dbReference>
<keyword evidence="3" id="KW-1185">Reference proteome</keyword>
<feature type="region of interest" description="Disordered" evidence="1">
    <location>
        <begin position="221"/>
        <end position="245"/>
    </location>
</feature>
<sequence>MDTTEDPIAPPQLTDPGPGRTRVEEEAERLYVTVERWACKHMPETDPEEALIRAAAVEHVRYLRCVEADEQALRPRCREAMADWEEKRRHAIRRRAQGLKDDPGGTVAELSESAFGLDWMARHWRTLLGLLQSGRGWRGDDLVTALQLLGRTPRRPHPSDLEGRALWDLAAAACPATVDAAAPPGLTGPAEAAAALRALVADRIARLDALRPDAWDRVEGPDRQAVEASSLVDTSPEGQARHRLRREALRDMTRCLSLIMRLRVERSKMDARHSRSAPPEPASPSLPGRPPASPLPEVPTPRQSPQPTEVVPPAPTTIGQAARASAIAEGASTLPGSTAAELAPPARSARVKFEDAKRLRRSAPGAPRAHDGRTGAPDRRPGSPPLEARRLPDAAATSPRSPDPTRSRPPGDDPSR</sequence>
<evidence type="ECO:0000313" key="2">
    <source>
        <dbReference type="EMBL" id="QDV32314.1"/>
    </source>
</evidence>
<dbReference type="EMBL" id="CP036426">
    <property type="protein sequence ID" value="QDV32314.1"/>
    <property type="molecule type" value="Genomic_DNA"/>
</dbReference>
<protein>
    <submittedName>
        <fullName evidence="2">Uncharacterized protein</fullName>
    </submittedName>
</protein>
<feature type="region of interest" description="Disordered" evidence="1">
    <location>
        <begin position="267"/>
        <end position="416"/>
    </location>
</feature>
<evidence type="ECO:0000256" key="1">
    <source>
        <dbReference type="SAM" id="MobiDB-lite"/>
    </source>
</evidence>
<reference evidence="2 3" key="1">
    <citation type="submission" date="2019-02" db="EMBL/GenBank/DDBJ databases">
        <title>Deep-cultivation of Planctomycetes and their phenomic and genomic characterization uncovers novel biology.</title>
        <authorList>
            <person name="Wiegand S."/>
            <person name="Jogler M."/>
            <person name="Boedeker C."/>
            <person name="Pinto D."/>
            <person name="Vollmers J."/>
            <person name="Rivas-Marin E."/>
            <person name="Kohn T."/>
            <person name="Peeters S.H."/>
            <person name="Heuer A."/>
            <person name="Rast P."/>
            <person name="Oberbeckmann S."/>
            <person name="Bunk B."/>
            <person name="Jeske O."/>
            <person name="Meyerdierks A."/>
            <person name="Storesund J.E."/>
            <person name="Kallscheuer N."/>
            <person name="Luecker S."/>
            <person name="Lage O.M."/>
            <person name="Pohl T."/>
            <person name="Merkel B.J."/>
            <person name="Hornburger P."/>
            <person name="Mueller R.-W."/>
            <person name="Bruemmer F."/>
            <person name="Labrenz M."/>
            <person name="Spormann A.M."/>
            <person name="Op den Camp H."/>
            <person name="Overmann J."/>
            <person name="Amann R."/>
            <person name="Jetten M.S.M."/>
            <person name="Mascher T."/>
            <person name="Medema M.H."/>
            <person name="Devos D.P."/>
            <person name="Kaster A.-K."/>
            <person name="Ovreas L."/>
            <person name="Rohde M."/>
            <person name="Galperin M.Y."/>
            <person name="Jogler C."/>
        </authorList>
    </citation>
    <scope>NUCLEOTIDE SEQUENCE [LARGE SCALE GENOMIC DNA]</scope>
    <source>
        <strain evidence="2 3">ElP</strain>
    </source>
</reference>
<organism evidence="2 3">
    <name type="scientific">Tautonia plasticadhaerens</name>
    <dbReference type="NCBI Taxonomy" id="2527974"/>
    <lineage>
        <taxon>Bacteria</taxon>
        <taxon>Pseudomonadati</taxon>
        <taxon>Planctomycetota</taxon>
        <taxon>Planctomycetia</taxon>
        <taxon>Isosphaerales</taxon>
        <taxon>Isosphaeraceae</taxon>
        <taxon>Tautonia</taxon>
    </lineage>
</organism>
<name>A0A518GUQ5_9BACT</name>
<evidence type="ECO:0000313" key="3">
    <source>
        <dbReference type="Proteomes" id="UP000317835"/>
    </source>
</evidence>